<comment type="caution">
    <text evidence="2">The sequence shown here is derived from an EMBL/GenBank/DDBJ whole genome shotgun (WGS) entry which is preliminary data.</text>
</comment>
<dbReference type="EMBL" id="RSCJ01000030">
    <property type="protein sequence ID" value="RUR74218.1"/>
    <property type="molecule type" value="Genomic_DNA"/>
</dbReference>
<organism evidence="2 3">
    <name type="scientific">Chlorogloeopsis fritschii PCC 6912</name>
    <dbReference type="NCBI Taxonomy" id="211165"/>
    <lineage>
        <taxon>Bacteria</taxon>
        <taxon>Bacillati</taxon>
        <taxon>Cyanobacteriota</taxon>
        <taxon>Cyanophyceae</taxon>
        <taxon>Nostocales</taxon>
        <taxon>Chlorogloeopsidaceae</taxon>
        <taxon>Chlorogloeopsis</taxon>
    </lineage>
</organism>
<evidence type="ECO:0000313" key="2">
    <source>
        <dbReference type="EMBL" id="RUR74218.1"/>
    </source>
</evidence>
<dbReference type="RefSeq" id="WP_016875073.1">
    <property type="nucleotide sequence ID" value="NZ_AJLN01000107.1"/>
</dbReference>
<name>A0A3S0XJM2_CHLFR</name>
<proteinExistence type="predicted"/>
<evidence type="ECO:0000256" key="1">
    <source>
        <dbReference type="SAM" id="MobiDB-lite"/>
    </source>
</evidence>
<evidence type="ECO:0000313" key="3">
    <source>
        <dbReference type="Proteomes" id="UP000268857"/>
    </source>
</evidence>
<protein>
    <submittedName>
        <fullName evidence="2">Uncharacterized protein</fullName>
    </submittedName>
</protein>
<feature type="region of interest" description="Disordered" evidence="1">
    <location>
        <begin position="1"/>
        <end position="26"/>
    </location>
</feature>
<keyword evidence="3" id="KW-1185">Reference proteome</keyword>
<reference evidence="2 3" key="1">
    <citation type="journal article" date="2019" name="Genome Biol. Evol.">
        <title>Day and night: Metabolic profiles and evolutionary relationships of six axenic non-marine cyanobacteria.</title>
        <authorList>
            <person name="Will S.E."/>
            <person name="Henke P."/>
            <person name="Boedeker C."/>
            <person name="Huang S."/>
            <person name="Brinkmann H."/>
            <person name="Rohde M."/>
            <person name="Jarek M."/>
            <person name="Friedl T."/>
            <person name="Seufert S."/>
            <person name="Schumacher M."/>
            <person name="Overmann J."/>
            <person name="Neumann-Schaal M."/>
            <person name="Petersen J."/>
        </authorList>
    </citation>
    <scope>NUCLEOTIDE SEQUENCE [LARGE SCALE GENOMIC DNA]</scope>
    <source>
        <strain evidence="2 3">PCC 6912</strain>
    </source>
</reference>
<sequence length="48" mass="5365">MSKKNTATNKPEKEVRQQEQNQTEITELSFEAMETISGGATLHKSSLL</sequence>
<gene>
    <name evidence="2" type="ORF">PCC6912_53190</name>
</gene>
<dbReference type="AlphaFoldDB" id="A0A3S0XJM2"/>
<accession>A0A3S0XJM2</accession>
<dbReference type="Proteomes" id="UP000268857">
    <property type="component" value="Unassembled WGS sequence"/>
</dbReference>